<sequence length="104" mass="11813">MELFMRLEEIIQILEFTDTDTLEQALNDFNTHGFVEQALLPFMNVVFEQAPVQLCSKLEQVGFHGNPAIIRINPESQGGSYIVYDTTRYCADEVQKQIAVNSAE</sequence>
<keyword evidence="2" id="KW-1185">Reference proteome</keyword>
<reference evidence="1 2" key="1">
    <citation type="submission" date="2018-05" db="EMBL/GenBank/DDBJ databases">
        <title>Vibrio limimaris sp. nov., isolated from marine sediment.</title>
        <authorList>
            <person name="Li C.-M."/>
        </authorList>
    </citation>
    <scope>NUCLEOTIDE SEQUENCE [LARGE SCALE GENOMIC DNA]</scope>
    <source>
        <strain evidence="1 2">E4404</strain>
    </source>
</reference>
<evidence type="ECO:0000313" key="1">
    <source>
        <dbReference type="EMBL" id="PWI33854.1"/>
    </source>
</evidence>
<comment type="caution">
    <text evidence="1">The sequence shown here is derived from an EMBL/GenBank/DDBJ whole genome shotgun (WGS) entry which is preliminary data.</text>
</comment>
<proteinExistence type="predicted"/>
<dbReference type="AlphaFoldDB" id="A0A2U3BAV0"/>
<organism evidence="1 2">
    <name type="scientific">Vibrio albus</name>
    <dbReference type="NCBI Taxonomy" id="2200953"/>
    <lineage>
        <taxon>Bacteria</taxon>
        <taxon>Pseudomonadati</taxon>
        <taxon>Pseudomonadota</taxon>
        <taxon>Gammaproteobacteria</taxon>
        <taxon>Vibrionales</taxon>
        <taxon>Vibrionaceae</taxon>
        <taxon>Vibrio</taxon>
    </lineage>
</organism>
<dbReference type="EMBL" id="QFWT01000003">
    <property type="protein sequence ID" value="PWI33854.1"/>
    <property type="molecule type" value="Genomic_DNA"/>
</dbReference>
<name>A0A2U3BAV0_9VIBR</name>
<protein>
    <submittedName>
        <fullName evidence="1">Uncharacterized protein</fullName>
    </submittedName>
</protein>
<evidence type="ECO:0000313" key="2">
    <source>
        <dbReference type="Proteomes" id="UP000245362"/>
    </source>
</evidence>
<accession>A0A2U3BAV0</accession>
<gene>
    <name evidence="1" type="ORF">DI392_06540</name>
</gene>
<dbReference type="Proteomes" id="UP000245362">
    <property type="component" value="Unassembled WGS sequence"/>
</dbReference>